<reference evidence="1 2" key="1">
    <citation type="submission" date="2020-10" db="EMBL/GenBank/DDBJ databases">
        <title>The genome of sulfurovum sp.</title>
        <authorList>
            <person name="Xie S."/>
            <person name="Shao Z."/>
            <person name="Jiang L."/>
        </authorList>
    </citation>
    <scope>NUCLEOTIDE SEQUENCE [LARGE SCALE GENOMIC DNA]</scope>
    <source>
        <strain evidence="1 2">ST-419</strain>
    </source>
</reference>
<sequence>MGFFSSLFSNKAKVSYDQKVLEYITIFKDASLAMVTKDLIKSDDNKMKMYMYFFGVIDYVAQHNNISDSETIAILKAFLMNELNVPSDKVRYIANELMDNTTNEYYMEYMVIGGNAISAWANGDSFAPMKLLDILNPISKDI</sequence>
<protein>
    <submittedName>
        <fullName evidence="1">Uncharacterized protein</fullName>
    </submittedName>
</protein>
<evidence type="ECO:0000313" key="2">
    <source>
        <dbReference type="Proteomes" id="UP000595074"/>
    </source>
</evidence>
<name>A0A7M1S1S1_9BACT</name>
<evidence type="ECO:0000313" key="1">
    <source>
        <dbReference type="EMBL" id="QOR61296.1"/>
    </source>
</evidence>
<dbReference type="RefSeq" id="WP_197547969.1">
    <property type="nucleotide sequence ID" value="NZ_CP063164.1"/>
</dbReference>
<keyword evidence="2" id="KW-1185">Reference proteome</keyword>
<accession>A0A7M1S1S1</accession>
<dbReference type="EMBL" id="CP063164">
    <property type="protein sequence ID" value="QOR61296.1"/>
    <property type="molecule type" value="Genomic_DNA"/>
</dbReference>
<dbReference type="AlphaFoldDB" id="A0A7M1S1S1"/>
<dbReference type="Proteomes" id="UP000595074">
    <property type="component" value="Chromosome"/>
</dbReference>
<gene>
    <name evidence="1" type="ORF">IMZ28_07520</name>
</gene>
<dbReference type="KEGG" id="sinu:IMZ28_07520"/>
<organism evidence="1 2">
    <name type="scientific">Sulfurovum indicum</name>
    <dbReference type="NCBI Taxonomy" id="2779528"/>
    <lineage>
        <taxon>Bacteria</taxon>
        <taxon>Pseudomonadati</taxon>
        <taxon>Campylobacterota</taxon>
        <taxon>Epsilonproteobacteria</taxon>
        <taxon>Campylobacterales</taxon>
        <taxon>Sulfurovaceae</taxon>
        <taxon>Sulfurovum</taxon>
    </lineage>
</organism>
<proteinExistence type="predicted"/>